<sequence>MAHVLSSAQGQASRPAQKSALGRATGDTEIGQRGREQWRLLWRFLESSGAAGDLALDCEPRRAIRRTAIGPSWHPCYGPSSS</sequence>
<accession>Q8S3R3</accession>
<dbReference type="EMBL" id="AF480496">
    <property type="protein sequence ID" value="AAL87165.1"/>
    <property type="molecule type" value="Genomic_DNA"/>
</dbReference>
<protein>
    <submittedName>
        <fullName evidence="2">Uncharacterized protein 49D11.19</fullName>
    </submittedName>
</protein>
<organism evidence="2">
    <name type="scientific">Oryza sativa subsp. japonica</name>
    <name type="common">Rice</name>
    <dbReference type="NCBI Taxonomy" id="39947"/>
    <lineage>
        <taxon>Eukaryota</taxon>
        <taxon>Viridiplantae</taxon>
        <taxon>Streptophyta</taxon>
        <taxon>Embryophyta</taxon>
        <taxon>Tracheophyta</taxon>
        <taxon>Spermatophyta</taxon>
        <taxon>Magnoliopsida</taxon>
        <taxon>Liliopsida</taxon>
        <taxon>Poales</taxon>
        <taxon>Poaceae</taxon>
        <taxon>BOP clade</taxon>
        <taxon>Oryzoideae</taxon>
        <taxon>Oryzeae</taxon>
        <taxon>Oryzinae</taxon>
        <taxon>Oryza</taxon>
        <taxon>Oryza sativa</taxon>
    </lineage>
</organism>
<proteinExistence type="predicted"/>
<reference evidence="2" key="2">
    <citation type="journal article" date="2004" name="Mol. Cells">
        <title>Further evidence of microcolinearity between barley and rice genomes at two orthologous regions.</title>
        <authorList>
            <person name="Park Y.-J."/>
            <person name="Dixit A."/>
            <person name="Yoo J.-W."/>
            <person name="Bennetzen J."/>
        </authorList>
    </citation>
    <scope>NUCLEOTIDE SEQUENCE</scope>
</reference>
<feature type="region of interest" description="Disordered" evidence="1">
    <location>
        <begin position="1"/>
        <end position="30"/>
    </location>
</feature>
<evidence type="ECO:0000313" key="2">
    <source>
        <dbReference type="EMBL" id="AAL87165.1"/>
    </source>
</evidence>
<evidence type="ECO:0000256" key="1">
    <source>
        <dbReference type="SAM" id="MobiDB-lite"/>
    </source>
</evidence>
<gene>
    <name evidence="2" type="primary">49D11.19</name>
</gene>
<reference evidence="2" key="1">
    <citation type="submission" date="2002-02" db="EMBL/GenBank/DDBJ databases">
        <title>Sequence characterization of orthologous regions in the barley and rice genomes.</title>
        <authorList>
            <person name="Park Y.-J."/>
            <person name="Rostoks N."/>
            <person name="Ramakrishna W."/>
            <person name="SanMiguel P."/>
            <person name="Shiloff B."/>
            <person name="Ma J."/>
            <person name="Jiang Z."/>
            <person name="Kleinhofs A."/>
            <person name="Bennetzen J."/>
        </authorList>
    </citation>
    <scope>NUCLEOTIDE SEQUENCE</scope>
</reference>
<feature type="compositionally biased region" description="Polar residues" evidence="1">
    <location>
        <begin position="1"/>
        <end position="16"/>
    </location>
</feature>
<name>Q8S3R3_ORYSJ</name>
<dbReference type="AlphaFoldDB" id="Q8S3R3"/>